<reference evidence="4 5" key="1">
    <citation type="submission" date="2017-06" db="EMBL/GenBank/DDBJ databases">
        <title>Complete Genome Sequence of Streptomyces hawaiiensis NRRL 15010 and insights into acyldepsipeptides biosynthesis.</title>
        <authorList>
            <person name="Mariita R.M."/>
            <person name="Sello J.K."/>
        </authorList>
    </citation>
    <scope>NUCLEOTIDE SEQUENCE [LARGE SCALE GENOMIC DNA]</scope>
    <source>
        <strain evidence="4 5">ATCC 12236</strain>
    </source>
</reference>
<organism evidence="4 5">
    <name type="scientific">Streptomyces hawaiiensis</name>
    <dbReference type="NCBI Taxonomy" id="67305"/>
    <lineage>
        <taxon>Bacteria</taxon>
        <taxon>Bacillati</taxon>
        <taxon>Actinomycetota</taxon>
        <taxon>Actinomycetes</taxon>
        <taxon>Kitasatosporales</taxon>
        <taxon>Streptomycetaceae</taxon>
        <taxon>Streptomyces</taxon>
    </lineage>
</organism>
<evidence type="ECO:0000259" key="3">
    <source>
        <dbReference type="Pfam" id="PF13581"/>
    </source>
</evidence>
<dbReference type="PANTHER" id="PTHR35526">
    <property type="entry name" value="ANTI-SIGMA-F FACTOR RSBW-RELATED"/>
    <property type="match status" value="1"/>
</dbReference>
<proteinExistence type="predicted"/>
<dbReference type="Pfam" id="PF13581">
    <property type="entry name" value="HATPase_c_2"/>
    <property type="match status" value="1"/>
</dbReference>
<keyword evidence="1" id="KW-0808">Transferase</keyword>
<dbReference type="Proteomes" id="UP000495940">
    <property type="component" value="Chromosome"/>
</dbReference>
<dbReference type="GO" id="GO:0004674">
    <property type="term" value="F:protein serine/threonine kinase activity"/>
    <property type="evidence" value="ECO:0007669"/>
    <property type="project" value="UniProtKB-KW"/>
</dbReference>
<dbReference type="InterPro" id="IPR050267">
    <property type="entry name" value="Anti-sigma-factor_SerPK"/>
</dbReference>
<keyword evidence="1" id="KW-0418">Kinase</keyword>
<dbReference type="Gene3D" id="3.30.565.10">
    <property type="entry name" value="Histidine kinase-like ATPase, C-terminal domain"/>
    <property type="match status" value="1"/>
</dbReference>
<feature type="compositionally biased region" description="Low complexity" evidence="2">
    <location>
        <begin position="42"/>
        <end position="52"/>
    </location>
</feature>
<dbReference type="CDD" id="cd16936">
    <property type="entry name" value="HATPase_RsbW-like"/>
    <property type="match status" value="1"/>
</dbReference>
<evidence type="ECO:0000256" key="2">
    <source>
        <dbReference type="SAM" id="MobiDB-lite"/>
    </source>
</evidence>
<dbReference type="AlphaFoldDB" id="A0A6G5RKJ6"/>
<protein>
    <recommendedName>
        <fullName evidence="3">Histidine kinase/HSP90-like ATPase domain-containing protein</fullName>
    </recommendedName>
</protein>
<name>A0A6G5RKJ6_9ACTN</name>
<sequence>MAGEVRRSPRNGTFRQVVRGAGGSEVPLAYGGRPPVHRPSRGAYSPGTAPSGAPGGHDGGMAGLEGMEQPRGHAHAAAARWSPTVEDEHALKALELYGNPAEAEVPLPSRPESAATARRLTQVVVLRQWGLTPKTTEDAVLLVSELVGNAVRHTGARVFGLRLHRRRGWIRVEVRDPSRGLPCLMPVQELDISGRGLFLVDKLADRWGVDLLPRGKTTWFEMRVADR</sequence>
<gene>
    <name evidence="4" type="ORF">CEB94_28525</name>
</gene>
<evidence type="ECO:0000313" key="5">
    <source>
        <dbReference type="Proteomes" id="UP000495940"/>
    </source>
</evidence>
<dbReference type="EMBL" id="CP021978">
    <property type="protein sequence ID" value="QCD58351.1"/>
    <property type="molecule type" value="Genomic_DNA"/>
</dbReference>
<feature type="compositionally biased region" description="Gly residues" evidence="2">
    <location>
        <begin position="53"/>
        <end position="63"/>
    </location>
</feature>
<dbReference type="InterPro" id="IPR036890">
    <property type="entry name" value="HATPase_C_sf"/>
</dbReference>
<accession>A0A6G5RKJ6</accession>
<keyword evidence="5" id="KW-1185">Reference proteome</keyword>
<keyword evidence="1" id="KW-0723">Serine/threonine-protein kinase</keyword>
<feature type="region of interest" description="Disordered" evidence="2">
    <location>
        <begin position="1"/>
        <end position="74"/>
    </location>
</feature>
<evidence type="ECO:0000313" key="4">
    <source>
        <dbReference type="EMBL" id="QCD58351.1"/>
    </source>
</evidence>
<dbReference type="SUPFAM" id="SSF55874">
    <property type="entry name" value="ATPase domain of HSP90 chaperone/DNA topoisomerase II/histidine kinase"/>
    <property type="match status" value="1"/>
</dbReference>
<feature type="domain" description="Histidine kinase/HSP90-like ATPase" evidence="3">
    <location>
        <begin position="107"/>
        <end position="220"/>
    </location>
</feature>
<dbReference type="PANTHER" id="PTHR35526:SF3">
    <property type="entry name" value="ANTI-SIGMA-F FACTOR RSBW"/>
    <property type="match status" value="1"/>
</dbReference>
<evidence type="ECO:0000256" key="1">
    <source>
        <dbReference type="ARBA" id="ARBA00022527"/>
    </source>
</evidence>
<dbReference type="KEGG" id="shaw:CEB94_28525"/>
<dbReference type="InterPro" id="IPR003594">
    <property type="entry name" value="HATPase_dom"/>
</dbReference>